<dbReference type="SUPFAM" id="SSF159133">
    <property type="entry name" value="EutN/CcmL-like"/>
    <property type="match status" value="1"/>
</dbReference>
<evidence type="ECO:0000256" key="2">
    <source>
        <dbReference type="ARBA" id="ARBA00024446"/>
    </source>
</evidence>
<name>A0A1V5SJ50_9BACT</name>
<sequence>MNFGKVLGTVVSTQKNDGIQGKRYLLVQSCQPNGDLLNEFHIAIDLVGSGHDEMVLLSQGSSARQTQDTYQKAVDCVIIGIVDLVERNGQFLYRKNK</sequence>
<comment type="subcellular location">
    <subcellularLocation>
        <location evidence="1">Bacterial microcompartment</location>
    </subcellularLocation>
</comment>
<dbReference type="InterPro" id="IPR036677">
    <property type="entry name" value="EutN_CcmL_sf"/>
</dbReference>
<dbReference type="PANTHER" id="PTHR36539">
    <property type="entry name" value="ETHANOLAMINE UTILIZATION PROTEIN EUTN"/>
    <property type="match status" value="1"/>
</dbReference>
<proteinExistence type="predicted"/>
<comment type="caution">
    <text evidence="3">The sequence shown here is derived from an EMBL/GenBank/DDBJ whole genome shotgun (WGS) entry which is preliminary data.</text>
</comment>
<reference evidence="3" key="1">
    <citation type="submission" date="2017-02" db="EMBL/GenBank/DDBJ databases">
        <title>Delving into the versatile metabolic prowess of the omnipresent phylum Bacteroidetes.</title>
        <authorList>
            <person name="Nobu M.K."/>
            <person name="Mei R."/>
            <person name="Narihiro T."/>
            <person name="Kuroda K."/>
            <person name="Liu W.-T."/>
        </authorList>
    </citation>
    <scope>NUCLEOTIDE SEQUENCE</scope>
    <source>
        <strain evidence="3">ADurb.Bin276</strain>
    </source>
</reference>
<accession>A0A1V5SJ50</accession>
<dbReference type="EMBL" id="MWBQ01000206">
    <property type="protein sequence ID" value="OQA54580.1"/>
    <property type="molecule type" value="Genomic_DNA"/>
</dbReference>
<dbReference type="PROSITE" id="PS51932">
    <property type="entry name" value="BMV"/>
    <property type="match status" value="1"/>
</dbReference>
<keyword evidence="2" id="KW-1283">Bacterial microcompartment</keyword>
<dbReference type="PANTHER" id="PTHR36539:SF1">
    <property type="entry name" value="BACTERIAL MICROCOMPARTMENT SHELL VERTEX PROTEIN EUTN"/>
    <property type="match status" value="1"/>
</dbReference>
<dbReference type="Pfam" id="PF03319">
    <property type="entry name" value="EutN_CcmL"/>
    <property type="match status" value="1"/>
</dbReference>
<dbReference type="AlphaFoldDB" id="A0A1V5SJ50"/>
<organism evidence="3">
    <name type="scientific">Candidatus Atribacter allofermentans</name>
    <dbReference type="NCBI Taxonomy" id="1852833"/>
    <lineage>
        <taxon>Bacteria</taxon>
        <taxon>Pseudomonadati</taxon>
        <taxon>Atribacterota</taxon>
        <taxon>Atribacteria</taxon>
        <taxon>Atribacterales</taxon>
        <taxon>Atribacteraceae</taxon>
        <taxon>Atribacter</taxon>
    </lineage>
</organism>
<dbReference type="GO" id="GO:0031469">
    <property type="term" value="C:bacterial microcompartment"/>
    <property type="evidence" value="ECO:0007669"/>
    <property type="project" value="UniProtKB-SubCell"/>
</dbReference>
<dbReference type="InterPro" id="IPR004992">
    <property type="entry name" value="EutN_CcmL"/>
</dbReference>
<gene>
    <name evidence="3" type="primary">ccmL_2</name>
    <name evidence="3" type="ORF">BWY41_01985</name>
</gene>
<evidence type="ECO:0000313" key="3">
    <source>
        <dbReference type="EMBL" id="OQA54580.1"/>
    </source>
</evidence>
<protein>
    <submittedName>
        <fullName evidence="3">Carbon dioxide concentrating mechanism protein CcmL</fullName>
    </submittedName>
</protein>
<dbReference type="Gene3D" id="2.40.50.220">
    <property type="entry name" value="EutN/Ccml"/>
    <property type="match status" value="1"/>
</dbReference>
<dbReference type="CDD" id="cd01614">
    <property type="entry name" value="EutN_CcmL"/>
    <property type="match status" value="1"/>
</dbReference>
<dbReference type="Proteomes" id="UP000485569">
    <property type="component" value="Unassembled WGS sequence"/>
</dbReference>
<evidence type="ECO:0000256" key="1">
    <source>
        <dbReference type="ARBA" id="ARBA00024322"/>
    </source>
</evidence>